<dbReference type="GO" id="GO:0045893">
    <property type="term" value="P:positive regulation of DNA-templated transcription"/>
    <property type="evidence" value="ECO:0007669"/>
    <property type="project" value="InterPro"/>
</dbReference>
<dbReference type="PATRIC" id="fig|1178482.3.peg.1016"/>
<accession>W1N9G1</accession>
<keyword evidence="3" id="KW-0238">DNA-binding</keyword>
<evidence type="ECO:0000259" key="5">
    <source>
        <dbReference type="PROSITE" id="PS50931"/>
    </source>
</evidence>
<dbReference type="InterPro" id="IPR012787">
    <property type="entry name" value="TF_PcaQ"/>
</dbReference>
<dbReference type="Proteomes" id="UP000019113">
    <property type="component" value="Unassembled WGS sequence"/>
</dbReference>
<dbReference type="Pfam" id="PF03466">
    <property type="entry name" value="LysR_substrate"/>
    <property type="match status" value="1"/>
</dbReference>
<organism evidence="6 7">
    <name type="scientific">Halomonas huangheensis</name>
    <dbReference type="NCBI Taxonomy" id="1178482"/>
    <lineage>
        <taxon>Bacteria</taxon>
        <taxon>Pseudomonadati</taxon>
        <taxon>Pseudomonadota</taxon>
        <taxon>Gammaproteobacteria</taxon>
        <taxon>Oceanospirillales</taxon>
        <taxon>Halomonadaceae</taxon>
        <taxon>Halomonas</taxon>
    </lineage>
</organism>
<dbReference type="NCBIfam" id="TIGR02424">
    <property type="entry name" value="TF_pcaQ"/>
    <property type="match status" value="1"/>
</dbReference>
<dbReference type="eggNOG" id="COG0583">
    <property type="taxonomic scope" value="Bacteria"/>
</dbReference>
<dbReference type="Gene3D" id="1.10.10.10">
    <property type="entry name" value="Winged helix-like DNA-binding domain superfamily/Winged helix DNA-binding domain"/>
    <property type="match status" value="1"/>
</dbReference>
<evidence type="ECO:0000313" key="6">
    <source>
        <dbReference type="EMBL" id="ERL52144.1"/>
    </source>
</evidence>
<dbReference type="KEGG" id="hhu:AR456_17735"/>
<gene>
    <name evidence="6" type="ORF">BJB45_09265</name>
</gene>
<dbReference type="GO" id="GO:0005829">
    <property type="term" value="C:cytosol"/>
    <property type="evidence" value="ECO:0007669"/>
    <property type="project" value="TreeGrafter"/>
</dbReference>
<protein>
    <recommendedName>
        <fullName evidence="5">HTH lysR-type domain-containing protein</fullName>
    </recommendedName>
</protein>
<reference evidence="6 7" key="1">
    <citation type="submission" date="2013-08" db="EMBL/GenBank/DDBJ databases">
        <title>draft genome of Halomonas huanghegensis, strain BJGMM-B45T.</title>
        <authorList>
            <person name="Miao C."/>
            <person name="Wan Y."/>
            <person name="Jin W."/>
        </authorList>
    </citation>
    <scope>NUCLEOTIDE SEQUENCE [LARGE SCALE GENOMIC DNA]</scope>
    <source>
        <strain evidence="6 7">BJGMM-B45</strain>
    </source>
</reference>
<dbReference type="SUPFAM" id="SSF46785">
    <property type="entry name" value="Winged helix' DNA-binding domain"/>
    <property type="match status" value="1"/>
</dbReference>
<dbReference type="AlphaFoldDB" id="W1N9G1"/>
<dbReference type="GO" id="GO:0003677">
    <property type="term" value="F:DNA binding"/>
    <property type="evidence" value="ECO:0007669"/>
    <property type="project" value="UniProtKB-KW"/>
</dbReference>
<keyword evidence="7" id="KW-1185">Reference proteome</keyword>
<dbReference type="Gene3D" id="3.40.190.290">
    <property type="match status" value="1"/>
</dbReference>
<evidence type="ECO:0000256" key="4">
    <source>
        <dbReference type="ARBA" id="ARBA00023163"/>
    </source>
</evidence>
<dbReference type="PROSITE" id="PS50931">
    <property type="entry name" value="HTH_LYSR"/>
    <property type="match status" value="1"/>
</dbReference>
<dbReference type="PANTHER" id="PTHR30419">
    <property type="entry name" value="HTH-TYPE TRANSCRIPTIONAL REGULATOR YBHD"/>
    <property type="match status" value="1"/>
</dbReference>
<keyword evidence="4" id="KW-0804">Transcription</keyword>
<sequence length="307" mass="33547">MLDQRIKLRHLNAFLEVARRRSFARAAESLAISQPAISKAIRELEEHVGAVLFERTAQGVSLTQAGLTLLRHAGPAVRALEEGVEALADAHNGQRWLRVGALSTVESRLLPTAIQRWQSSPLGRDVSIQVVTGTSAFLLSRLASGELDIVVGRMTAAREIRELAFEHLYYESLRLVVRAAHPLAGVSLQGAEPLIDYPWALPPQRTTLRQQVDSFCARHAISVPSPCLETLSLPISRRYVQDTDAIWIAPFEAVAEALDDGSLVELSLAFEQQGGSVGLCLNASMQPTTALHGFCEVLRLAALERPQ</sequence>
<dbReference type="GO" id="GO:0003700">
    <property type="term" value="F:DNA-binding transcription factor activity"/>
    <property type="evidence" value="ECO:0007669"/>
    <property type="project" value="InterPro"/>
</dbReference>
<dbReference type="FunFam" id="1.10.10.10:FF:000001">
    <property type="entry name" value="LysR family transcriptional regulator"/>
    <property type="match status" value="1"/>
</dbReference>
<dbReference type="STRING" id="1178482.AR456_17735"/>
<dbReference type="PRINTS" id="PR00039">
    <property type="entry name" value="HTHLYSR"/>
</dbReference>
<dbReference type="GO" id="GO:0019619">
    <property type="term" value="P:3,4-dihydroxybenzoate catabolic process"/>
    <property type="evidence" value="ECO:0007669"/>
    <property type="project" value="InterPro"/>
</dbReference>
<dbReference type="SUPFAM" id="SSF53850">
    <property type="entry name" value="Periplasmic binding protein-like II"/>
    <property type="match status" value="1"/>
</dbReference>
<feature type="domain" description="HTH lysR-type" evidence="5">
    <location>
        <begin position="6"/>
        <end position="63"/>
    </location>
</feature>
<dbReference type="InterPro" id="IPR036388">
    <property type="entry name" value="WH-like_DNA-bd_sf"/>
</dbReference>
<dbReference type="PANTHER" id="PTHR30419:SF8">
    <property type="entry name" value="NITROGEN ASSIMILATION TRANSCRIPTIONAL ACTIVATOR-RELATED"/>
    <property type="match status" value="1"/>
</dbReference>
<dbReference type="InterPro" id="IPR005119">
    <property type="entry name" value="LysR_subst-bd"/>
</dbReference>
<dbReference type="OrthoDB" id="9814165at2"/>
<evidence type="ECO:0000256" key="3">
    <source>
        <dbReference type="ARBA" id="ARBA00023125"/>
    </source>
</evidence>
<comment type="similarity">
    <text evidence="1">Belongs to the LysR transcriptional regulatory family.</text>
</comment>
<dbReference type="InterPro" id="IPR036390">
    <property type="entry name" value="WH_DNA-bd_sf"/>
</dbReference>
<comment type="caution">
    <text evidence="6">The sequence shown here is derived from an EMBL/GenBank/DDBJ whole genome shotgun (WGS) entry which is preliminary data.</text>
</comment>
<dbReference type="InterPro" id="IPR050950">
    <property type="entry name" value="HTH-type_LysR_regulators"/>
</dbReference>
<evidence type="ECO:0000313" key="7">
    <source>
        <dbReference type="Proteomes" id="UP000019113"/>
    </source>
</evidence>
<proteinExistence type="inferred from homology"/>
<evidence type="ECO:0000256" key="2">
    <source>
        <dbReference type="ARBA" id="ARBA00023015"/>
    </source>
</evidence>
<name>W1N9G1_9GAMM</name>
<evidence type="ECO:0000256" key="1">
    <source>
        <dbReference type="ARBA" id="ARBA00009437"/>
    </source>
</evidence>
<keyword evidence="2" id="KW-0805">Transcription regulation</keyword>
<dbReference type="InterPro" id="IPR000847">
    <property type="entry name" value="LysR_HTH_N"/>
</dbReference>
<dbReference type="RefSeq" id="WP_021817976.1">
    <property type="nucleotide sequence ID" value="NZ_AVBC01000019.1"/>
</dbReference>
<dbReference type="EMBL" id="AVBC01000019">
    <property type="protein sequence ID" value="ERL52144.1"/>
    <property type="molecule type" value="Genomic_DNA"/>
</dbReference>
<dbReference type="Pfam" id="PF00126">
    <property type="entry name" value="HTH_1"/>
    <property type="match status" value="1"/>
</dbReference>